<keyword evidence="6 8" id="KW-0456">Lyase</keyword>
<organism evidence="10 11">
    <name type="scientific">Lactococcus lactis subsp. cremoris</name>
    <name type="common">Streptococcus cremoris</name>
    <dbReference type="NCBI Taxonomy" id="1359"/>
    <lineage>
        <taxon>Bacteria</taxon>
        <taxon>Bacillati</taxon>
        <taxon>Bacillota</taxon>
        <taxon>Bacilli</taxon>
        <taxon>Lactobacillales</taxon>
        <taxon>Streptococcaceae</taxon>
        <taxon>Lactococcus</taxon>
    </lineage>
</organism>
<accession>A0ABR5EGY8</accession>
<evidence type="ECO:0000256" key="5">
    <source>
        <dbReference type="ARBA" id="ARBA00023141"/>
    </source>
</evidence>
<evidence type="ECO:0000256" key="1">
    <source>
        <dbReference type="ARBA" id="ARBA00004733"/>
    </source>
</evidence>
<evidence type="ECO:0000313" key="10">
    <source>
        <dbReference type="EMBL" id="KKW73147.1"/>
    </source>
</evidence>
<evidence type="ECO:0000256" key="6">
    <source>
        <dbReference type="ARBA" id="ARBA00023239"/>
    </source>
</evidence>
<dbReference type="PANTHER" id="PTHR43406:SF1">
    <property type="entry name" value="TRYPTOPHAN SYNTHASE ALPHA CHAIN, CHLOROPLASTIC"/>
    <property type="match status" value="1"/>
</dbReference>
<evidence type="ECO:0000313" key="11">
    <source>
        <dbReference type="Proteomes" id="UP000034513"/>
    </source>
</evidence>
<feature type="active site" description="Proton acceptor" evidence="8">
    <location>
        <position position="58"/>
    </location>
</feature>
<dbReference type="CDD" id="cd04724">
    <property type="entry name" value="Tryptophan_synthase_alpha"/>
    <property type="match status" value="1"/>
</dbReference>
<dbReference type="Proteomes" id="UP000034513">
    <property type="component" value="Unassembled WGS sequence"/>
</dbReference>
<feature type="active site" description="Proton acceptor" evidence="8">
    <location>
        <position position="47"/>
    </location>
</feature>
<dbReference type="RefSeq" id="WP_046781287.1">
    <property type="nucleotide sequence ID" value="NZ_LAVW01000109.1"/>
</dbReference>
<dbReference type="PANTHER" id="PTHR43406">
    <property type="entry name" value="TRYPTOPHAN SYNTHASE, ALPHA CHAIN"/>
    <property type="match status" value="1"/>
</dbReference>
<comment type="pathway">
    <text evidence="1 8">Amino-acid biosynthesis; L-tryptophan biosynthesis; L-tryptophan from chorismate: step 5/5.</text>
</comment>
<dbReference type="Pfam" id="PF00290">
    <property type="entry name" value="Trp_syntA"/>
    <property type="match status" value="1"/>
</dbReference>
<dbReference type="InterPro" id="IPR013785">
    <property type="entry name" value="Aldolase_TIM"/>
</dbReference>
<evidence type="ECO:0000256" key="8">
    <source>
        <dbReference type="HAMAP-Rule" id="MF_00131"/>
    </source>
</evidence>
<reference evidence="10 11" key="1">
    <citation type="submission" date="2015-04" db="EMBL/GenBank/DDBJ databases">
        <title>Evaluation of non-dairy Lactococcus lactis with potential dairy applications reveals extensive phenotype-genotype disparity.</title>
        <authorList>
            <person name="Cavanagh D."/>
            <person name="Casey A."/>
            <person name="Altermann E."/>
            <person name="Cotter P."/>
            <person name="Fitzgerald G.F."/>
            <person name="McAuliffe O."/>
        </authorList>
    </citation>
    <scope>NUCLEOTIDE SEQUENCE [LARGE SCALE GENOMIC DNA]</scope>
    <source>
        <strain evidence="10 11">DPC6856</strain>
    </source>
</reference>
<evidence type="ECO:0000256" key="4">
    <source>
        <dbReference type="ARBA" id="ARBA00022822"/>
    </source>
</evidence>
<protein>
    <recommendedName>
        <fullName evidence="8">Tryptophan synthase alpha chain</fullName>
        <ecNumber evidence="8">4.2.1.20</ecNumber>
    </recommendedName>
</protein>
<evidence type="ECO:0000256" key="9">
    <source>
        <dbReference type="RuleBase" id="RU003662"/>
    </source>
</evidence>
<evidence type="ECO:0000256" key="3">
    <source>
        <dbReference type="ARBA" id="ARBA00022605"/>
    </source>
</evidence>
<evidence type="ECO:0000256" key="7">
    <source>
        <dbReference type="ARBA" id="ARBA00049047"/>
    </source>
</evidence>
<gene>
    <name evidence="8" type="primary">trpA</name>
    <name evidence="10" type="ORF">VN93_1096</name>
</gene>
<keyword evidence="5 8" id="KW-0057">Aromatic amino acid biosynthesis</keyword>
<proteinExistence type="inferred from homology"/>
<name>A0ABR5EGY8_LACLC</name>
<dbReference type="Gene3D" id="3.20.20.70">
    <property type="entry name" value="Aldolase class I"/>
    <property type="match status" value="1"/>
</dbReference>
<sequence>MKTLQAKLSNKKNNFVPYIMAGDHERGLEGLNETIQLLEQAGSSAIEIGVPFSDPVADGPVIEQAGLRALAKNVSLSKILDSLKSIETEVPLVIMTYFNPVYQFGIENFVAALESTAVKGLIIPDLPKEHEAYIKPFITDKDICLVPLVSLTTPISRQKELVVDAEGFIYAVAINGVTGKENAYSNQLDHHLETLSKLTDIPVLTGFGISTLTDVERFNKVSAGVIVGSKIVRDLHENKESDVIKFIENAINFKRIEKLIKSDIP</sequence>
<dbReference type="NCBIfam" id="TIGR00262">
    <property type="entry name" value="trpA"/>
    <property type="match status" value="1"/>
</dbReference>
<dbReference type="PROSITE" id="PS00167">
    <property type="entry name" value="TRP_SYNTHASE_ALPHA"/>
    <property type="match status" value="1"/>
</dbReference>
<keyword evidence="11" id="KW-1185">Reference proteome</keyword>
<dbReference type="InterPro" id="IPR002028">
    <property type="entry name" value="Trp_synthase_suA"/>
</dbReference>
<keyword evidence="4 8" id="KW-0822">Tryptophan biosynthesis</keyword>
<dbReference type="EMBL" id="LAVW01000109">
    <property type="protein sequence ID" value="KKW73147.1"/>
    <property type="molecule type" value="Genomic_DNA"/>
</dbReference>
<keyword evidence="3 8" id="KW-0028">Amino-acid biosynthesis</keyword>
<comment type="catalytic activity">
    <reaction evidence="7 8">
        <text>(1S,2R)-1-C-(indol-3-yl)glycerol 3-phosphate + L-serine = D-glyceraldehyde 3-phosphate + L-tryptophan + H2O</text>
        <dbReference type="Rhea" id="RHEA:10532"/>
        <dbReference type="ChEBI" id="CHEBI:15377"/>
        <dbReference type="ChEBI" id="CHEBI:33384"/>
        <dbReference type="ChEBI" id="CHEBI:57912"/>
        <dbReference type="ChEBI" id="CHEBI:58866"/>
        <dbReference type="ChEBI" id="CHEBI:59776"/>
        <dbReference type="EC" id="4.2.1.20"/>
    </reaction>
</comment>
<comment type="caution">
    <text evidence="10">The sequence shown here is derived from an EMBL/GenBank/DDBJ whole genome shotgun (WGS) entry which is preliminary data.</text>
</comment>
<dbReference type="InterPro" id="IPR011060">
    <property type="entry name" value="RibuloseP-bd_barrel"/>
</dbReference>
<evidence type="ECO:0000256" key="2">
    <source>
        <dbReference type="ARBA" id="ARBA00011270"/>
    </source>
</evidence>
<dbReference type="InterPro" id="IPR018204">
    <property type="entry name" value="Trp_synthase_alpha_AS"/>
</dbReference>
<dbReference type="SUPFAM" id="SSF51366">
    <property type="entry name" value="Ribulose-phoshate binding barrel"/>
    <property type="match status" value="1"/>
</dbReference>
<comment type="similarity">
    <text evidence="8 9">Belongs to the TrpA family.</text>
</comment>
<comment type="subunit">
    <text evidence="2 8">Tetramer of two alpha and two beta chains.</text>
</comment>
<dbReference type="HAMAP" id="MF_00131">
    <property type="entry name" value="Trp_synth_alpha"/>
    <property type="match status" value="1"/>
</dbReference>
<comment type="function">
    <text evidence="8">The alpha subunit is responsible for the aldol cleavage of indoleglycerol phosphate to indole and glyceraldehyde 3-phosphate.</text>
</comment>
<dbReference type="EC" id="4.2.1.20" evidence="8"/>